<evidence type="ECO:0000313" key="2">
    <source>
        <dbReference type="EMBL" id="EPR74670.1"/>
    </source>
</evidence>
<proteinExistence type="predicted"/>
<keyword evidence="1" id="KW-0732">Signal</keyword>
<feature type="chain" id="PRO_5004558592" evidence="1">
    <location>
        <begin position="21"/>
        <end position="453"/>
    </location>
</feature>
<dbReference type="eggNOG" id="ENOG5032YN9">
    <property type="taxonomic scope" value="Bacteria"/>
</dbReference>
<evidence type="ECO:0000313" key="3">
    <source>
        <dbReference type="Proteomes" id="UP000014962"/>
    </source>
</evidence>
<accession>S7VWM2</accession>
<dbReference type="Proteomes" id="UP000014962">
    <property type="component" value="Unassembled WGS sequence"/>
</dbReference>
<name>S7VWM2_9FLAO</name>
<dbReference type="OrthoDB" id="1426751at2"/>
<feature type="signal peptide" evidence="1">
    <location>
        <begin position="1"/>
        <end position="20"/>
    </location>
</feature>
<gene>
    <name evidence="2" type="ORF">ADIWIN_0309</name>
</gene>
<dbReference type="EMBL" id="ATMR01000015">
    <property type="protein sequence ID" value="EPR74670.1"/>
    <property type="molecule type" value="Genomic_DNA"/>
</dbReference>
<dbReference type="AlphaFoldDB" id="S7VWM2"/>
<dbReference type="PATRIC" id="fig|641526.4.peg.306"/>
<dbReference type="RefSeq" id="WP_020897012.1">
    <property type="nucleotide sequence ID" value="NZ_ATMR01000015.1"/>
</dbReference>
<keyword evidence="3" id="KW-1185">Reference proteome</keyword>
<sequence length="453" mass="53334">MKQLLTIVLTFLFFALSAQNNVFKDHAILIADVKGHFVGDVVVSNPMTNSLYDYWEGNPDFLKDFTLKMKVWDFLGEPMEMYAFQWSRKKFYKVMVDGSVRTMSLKELEEYPDLQKRFLDIRPTKVDIKIVGHAGNGEVESYYSVGRVVVPESKIPVEIDFDYTVKDVDLLIAREGEYREPTIAGSPPTWNEFFNWSYKKSYNSVSKIKLNISEASFNKLSKQERDVRIKKIKDLWKQIKHISVNAYLKTLEWPELEMIDIIKTYDRYKNKSKELSPREKIEAELAKLQRTTEYSREDDWGVLPELAEPVLIVNEDGRSIQYANSKNKLFQIEDGRIGRLYGNNDNGYNEALVPYFTVYYYGTQDYNEYYLIDKNGKKLVDKKFSSISYYNSDFEGHKYRDLDGEYFKLTHIDDIKTVKEKQVETVTEVEEFILEEVKETFTRPFIFMIRNLI</sequence>
<evidence type="ECO:0000256" key="1">
    <source>
        <dbReference type="SAM" id="SignalP"/>
    </source>
</evidence>
<comment type="caution">
    <text evidence="2">The sequence shown here is derived from an EMBL/GenBank/DDBJ whole genome shotgun (WGS) entry which is preliminary data.</text>
</comment>
<protein>
    <submittedName>
        <fullName evidence="2">Uncharacterized protein</fullName>
    </submittedName>
</protein>
<organism evidence="2 3">
    <name type="scientific">Winogradskyella psychrotolerans RS-3</name>
    <dbReference type="NCBI Taxonomy" id="641526"/>
    <lineage>
        <taxon>Bacteria</taxon>
        <taxon>Pseudomonadati</taxon>
        <taxon>Bacteroidota</taxon>
        <taxon>Flavobacteriia</taxon>
        <taxon>Flavobacteriales</taxon>
        <taxon>Flavobacteriaceae</taxon>
        <taxon>Winogradskyella</taxon>
    </lineage>
</organism>
<reference evidence="2 3" key="1">
    <citation type="journal article" date="2013" name="Genome Announc.">
        <title>Draft Genome Sequence of Winogradskyella psychrotolerans RS-3T, Isolated from the Marine Transect of Kongsfjorden, Ny-Alesund, Svalbard, Arctic Ocean.</title>
        <authorList>
            <person name="Kumar Pinnaka A."/>
            <person name="Ara S."/>
            <person name="Singh A."/>
            <person name="Shivaji S."/>
        </authorList>
    </citation>
    <scope>NUCLEOTIDE SEQUENCE [LARGE SCALE GENOMIC DNA]</scope>
    <source>
        <strain evidence="2 3">RS-3</strain>
    </source>
</reference>